<evidence type="ECO:0000256" key="1">
    <source>
        <dbReference type="ARBA" id="ARBA00004571"/>
    </source>
</evidence>
<gene>
    <name evidence="18" type="ORF">ACI43T_07130</name>
</gene>
<feature type="chain" id="PRO_5045617072" evidence="15">
    <location>
        <begin position="30"/>
        <end position="392"/>
    </location>
</feature>
<dbReference type="PANTHER" id="PTHR33619">
    <property type="entry name" value="POLYSACCHARIDE EXPORT PROTEIN GFCE-RELATED"/>
    <property type="match status" value="1"/>
</dbReference>
<comment type="similarity">
    <text evidence="2">Belongs to the BexD/CtrA/VexA family.</text>
</comment>
<proteinExistence type="inferred from homology"/>
<keyword evidence="4" id="KW-1134">Transmembrane beta strand</keyword>
<accession>A0ABW8Q3Y2</accession>
<dbReference type="Pfam" id="PF22461">
    <property type="entry name" value="SLBB_2"/>
    <property type="match status" value="1"/>
</dbReference>
<keyword evidence="12" id="KW-0564">Palmitate</keyword>
<evidence type="ECO:0000256" key="5">
    <source>
        <dbReference type="ARBA" id="ARBA00022597"/>
    </source>
</evidence>
<dbReference type="Gene3D" id="3.10.560.10">
    <property type="entry name" value="Outer membrane lipoprotein wza domain like"/>
    <property type="match status" value="2"/>
</dbReference>
<dbReference type="Proteomes" id="UP001621964">
    <property type="component" value="Unassembled WGS sequence"/>
</dbReference>
<keyword evidence="7 15" id="KW-0732">Signal</keyword>
<keyword evidence="11" id="KW-0472">Membrane</keyword>
<evidence type="ECO:0000256" key="2">
    <source>
        <dbReference type="ARBA" id="ARBA00009450"/>
    </source>
</evidence>
<evidence type="ECO:0000259" key="16">
    <source>
        <dbReference type="Pfam" id="PF02563"/>
    </source>
</evidence>
<dbReference type="InterPro" id="IPR003715">
    <property type="entry name" value="Poly_export_N"/>
</dbReference>
<dbReference type="EMBL" id="JBJGEB010000006">
    <property type="protein sequence ID" value="MFK7642271.1"/>
    <property type="molecule type" value="Genomic_DNA"/>
</dbReference>
<evidence type="ECO:0000313" key="18">
    <source>
        <dbReference type="EMBL" id="MFK7642271.1"/>
    </source>
</evidence>
<keyword evidence="6" id="KW-0812">Transmembrane</keyword>
<evidence type="ECO:0000259" key="17">
    <source>
        <dbReference type="Pfam" id="PF22461"/>
    </source>
</evidence>
<comment type="subcellular location">
    <subcellularLocation>
        <location evidence="1">Cell outer membrane</location>
        <topology evidence="1">Multi-pass membrane protein</topology>
    </subcellularLocation>
</comment>
<evidence type="ECO:0000256" key="7">
    <source>
        <dbReference type="ARBA" id="ARBA00022729"/>
    </source>
</evidence>
<keyword evidence="10" id="KW-0626">Porin</keyword>
<evidence type="ECO:0000256" key="10">
    <source>
        <dbReference type="ARBA" id="ARBA00023114"/>
    </source>
</evidence>
<reference evidence="18 19" key="1">
    <citation type="submission" date="2024-11" db="EMBL/GenBank/DDBJ databases">
        <authorList>
            <person name="Mikucki A.G."/>
            <person name="Kahler C.M."/>
        </authorList>
    </citation>
    <scope>NUCLEOTIDE SEQUENCE [LARGE SCALE GENOMIC DNA]</scope>
    <source>
        <strain evidence="18 19">EXNM717</strain>
    </source>
</reference>
<evidence type="ECO:0000256" key="15">
    <source>
        <dbReference type="SAM" id="SignalP"/>
    </source>
</evidence>
<evidence type="ECO:0000256" key="14">
    <source>
        <dbReference type="ARBA" id="ARBA00023288"/>
    </source>
</evidence>
<dbReference type="InterPro" id="IPR049712">
    <property type="entry name" value="Poly_export"/>
</dbReference>
<keyword evidence="3" id="KW-0813">Transport</keyword>
<evidence type="ECO:0000256" key="13">
    <source>
        <dbReference type="ARBA" id="ARBA00023237"/>
    </source>
</evidence>
<protein>
    <submittedName>
        <fullName evidence="18">Polysaccharide biosynthesis/export family protein</fullName>
    </submittedName>
</protein>
<dbReference type="PANTHER" id="PTHR33619:SF3">
    <property type="entry name" value="POLYSACCHARIDE EXPORT PROTEIN GFCE-RELATED"/>
    <property type="match status" value="1"/>
</dbReference>
<feature type="domain" description="SLBB" evidence="17">
    <location>
        <begin position="263"/>
        <end position="361"/>
    </location>
</feature>
<keyword evidence="8" id="KW-0625">Polysaccharide transport</keyword>
<keyword evidence="5" id="KW-0762">Sugar transport</keyword>
<evidence type="ECO:0000256" key="6">
    <source>
        <dbReference type="ARBA" id="ARBA00022692"/>
    </source>
</evidence>
<sequence>MAPKEYFFKNSLFLLAYGLLTACSSIPSAGPSARKIVALNQQSSNAQVPAVELIEVNDAVSKSLYQAQTNQSFAQLGDGYASVGAINVGDMLDITVWEAPPAVLFGGALSSVGSGNAQQTKLPDQMVTSAGMISVPFIGDISVAGKTPVQVQNMIKGRLKKMANQPQVIVRLVQNNAATVSVIRAGNSVRMPLTTAGERVLDAVAAVGGSTANVQDTNVQLTRGNQVKTVALEDLVSHPRQNILLRRGDIVTMITNPNSFTSMGAVGRTQQIGFSVKGLSLAEAVGRMGGLQDYRADARGVFVFRYTPVAELPSEKQGKWTAQGYGSEAEIPVVYRLNLSDAHSLFWMQRFPIKNKDVVYVSNAPLSEVQKFLSFVFSPVVNGANSINNLTN</sequence>
<comment type="caution">
    <text evidence="18">The sequence shown here is derived from an EMBL/GenBank/DDBJ whole genome shotgun (WGS) entry which is preliminary data.</text>
</comment>
<dbReference type="Pfam" id="PF02563">
    <property type="entry name" value="Poly_export"/>
    <property type="match status" value="1"/>
</dbReference>
<feature type="domain" description="Polysaccharide export protein N-terminal" evidence="16">
    <location>
        <begin position="86"/>
        <end position="172"/>
    </location>
</feature>
<evidence type="ECO:0000256" key="3">
    <source>
        <dbReference type="ARBA" id="ARBA00022448"/>
    </source>
</evidence>
<dbReference type="PROSITE" id="PS51257">
    <property type="entry name" value="PROKAR_LIPOPROTEIN"/>
    <property type="match status" value="1"/>
</dbReference>
<dbReference type="Gene3D" id="3.30.1950.10">
    <property type="entry name" value="wza like domain"/>
    <property type="match status" value="1"/>
</dbReference>
<name>A0ABW8Q3Y2_9NEIS</name>
<keyword evidence="14" id="KW-0449">Lipoprotein</keyword>
<keyword evidence="13" id="KW-0998">Cell outer membrane</keyword>
<evidence type="ECO:0000256" key="4">
    <source>
        <dbReference type="ARBA" id="ARBA00022452"/>
    </source>
</evidence>
<feature type="signal peptide" evidence="15">
    <location>
        <begin position="1"/>
        <end position="29"/>
    </location>
</feature>
<evidence type="ECO:0000256" key="9">
    <source>
        <dbReference type="ARBA" id="ARBA00023065"/>
    </source>
</evidence>
<evidence type="ECO:0000256" key="11">
    <source>
        <dbReference type="ARBA" id="ARBA00023136"/>
    </source>
</evidence>
<keyword evidence="19" id="KW-1185">Reference proteome</keyword>
<evidence type="ECO:0000256" key="8">
    <source>
        <dbReference type="ARBA" id="ARBA00023047"/>
    </source>
</evidence>
<dbReference type="InterPro" id="IPR054765">
    <property type="entry name" value="SLBB_dom"/>
</dbReference>
<dbReference type="RefSeq" id="WP_405386158.1">
    <property type="nucleotide sequence ID" value="NZ_JBJGEB010000006.1"/>
</dbReference>
<evidence type="ECO:0000313" key="19">
    <source>
        <dbReference type="Proteomes" id="UP001621964"/>
    </source>
</evidence>
<evidence type="ECO:0000256" key="12">
    <source>
        <dbReference type="ARBA" id="ARBA00023139"/>
    </source>
</evidence>
<organism evidence="18 19">
    <name type="scientific">Neisseria oralis</name>
    <dbReference type="NCBI Taxonomy" id="1107316"/>
    <lineage>
        <taxon>Bacteria</taxon>
        <taxon>Pseudomonadati</taxon>
        <taxon>Pseudomonadota</taxon>
        <taxon>Betaproteobacteria</taxon>
        <taxon>Neisseriales</taxon>
        <taxon>Neisseriaceae</taxon>
        <taxon>Neisseria</taxon>
    </lineage>
</organism>
<keyword evidence="9" id="KW-0406">Ion transport</keyword>